<dbReference type="Gene3D" id="2.30.30.60">
    <property type="match status" value="1"/>
</dbReference>
<accession>A0A562UUH0</accession>
<dbReference type="InterPro" id="IPR045275">
    <property type="entry name" value="MscS_archaea/bacteria_type"/>
</dbReference>
<feature type="chain" id="PRO_5021769134" description="Small-conductance mechanosensitive channel" evidence="9">
    <location>
        <begin position="26"/>
        <end position="453"/>
    </location>
</feature>
<comment type="subunit">
    <text evidence="7">Homoheptamer.</text>
</comment>
<keyword evidence="9" id="KW-0732">Signal</keyword>
<comment type="subcellular location">
    <subcellularLocation>
        <location evidence="7">Cell inner membrane</location>
        <topology evidence="7">Multi-pass membrane protein</topology>
    </subcellularLocation>
    <subcellularLocation>
        <location evidence="1">Cell membrane</location>
        <topology evidence="1">Multi-pass membrane protein</topology>
    </subcellularLocation>
</comment>
<dbReference type="SUPFAM" id="SSF50182">
    <property type="entry name" value="Sm-like ribonucleoproteins"/>
    <property type="match status" value="1"/>
</dbReference>
<dbReference type="InterPro" id="IPR023408">
    <property type="entry name" value="MscS_beta-dom_sf"/>
</dbReference>
<feature type="signal peptide" evidence="9">
    <location>
        <begin position="1"/>
        <end position="25"/>
    </location>
</feature>
<dbReference type="PANTHER" id="PTHR30221:SF1">
    <property type="entry name" value="SMALL-CONDUCTANCE MECHANOSENSITIVE CHANNEL"/>
    <property type="match status" value="1"/>
</dbReference>
<dbReference type="InterPro" id="IPR011066">
    <property type="entry name" value="MscS_channel_C_sf"/>
</dbReference>
<evidence type="ECO:0000256" key="9">
    <source>
        <dbReference type="SAM" id="SignalP"/>
    </source>
</evidence>
<dbReference type="Gene3D" id="1.10.287.1260">
    <property type="match status" value="1"/>
</dbReference>
<evidence type="ECO:0000256" key="4">
    <source>
        <dbReference type="ARBA" id="ARBA00022692"/>
    </source>
</evidence>
<name>A0A562UUH0_9SPHN</name>
<evidence type="ECO:0000256" key="8">
    <source>
        <dbReference type="SAM" id="MobiDB-lite"/>
    </source>
</evidence>
<reference evidence="12 13" key="1">
    <citation type="submission" date="2019-07" db="EMBL/GenBank/DDBJ databases">
        <title>Genomic Encyclopedia of Archaeal and Bacterial Type Strains, Phase II (KMG-II): from individual species to whole genera.</title>
        <authorList>
            <person name="Goeker M."/>
        </authorList>
    </citation>
    <scope>NUCLEOTIDE SEQUENCE [LARGE SCALE GENOMIC DNA]</scope>
    <source>
        <strain evidence="12 13">ATCC BAA-2084</strain>
    </source>
</reference>
<sequence length="453" mass="49325">MIDHFSASSKIRSLFLILLTPLVLAQASPSAAQDAQETNAATADEVSPAEEATSIEDAADGRVTSPQISTAELSHLLVPLTKSELEDVSRTWFDTVRSKTREIAELQAERARNPQEGDDPRIARIVELVEERARLLERFTLALESLERKGGDEALVAELKAYRSSILYEETALASTRALVGSFFVWLGRRDGGLAVLQSVLIAVLALAGIVLAARFVRGFARMWIKRFTNISKLLQGFIVGAIFWIFILVGLVVVLSSVNVDITPLFAVIGGASFILAFAFQDTLGNLASGLMIMINQPFDEGDFIEVGGVGGTVKNVSIVGTTIATPDNKIIVVPNKNVWGNVIVNATASDTRRVDLVFSASYDDPIQDVLDVITQEVANHSKVLSEPAADIRATDLAASSVDFVCRPWVKAEDYWDVKTDLTRRVKEAFEREGLSMPYPQQDVHLKGQAPA</sequence>
<comment type="caution">
    <text evidence="12">The sequence shown here is derived from an EMBL/GenBank/DDBJ whole genome shotgun (WGS) entry which is preliminary data.</text>
</comment>
<feature type="domain" description="Mechanosensitive ion channel MscS C-terminal" evidence="11">
    <location>
        <begin position="357"/>
        <end position="438"/>
    </location>
</feature>
<keyword evidence="7" id="KW-0406">Ion transport</keyword>
<comment type="similarity">
    <text evidence="2 7">Belongs to the MscS (TC 1.A.23) family.</text>
</comment>
<evidence type="ECO:0000256" key="1">
    <source>
        <dbReference type="ARBA" id="ARBA00004651"/>
    </source>
</evidence>
<evidence type="ECO:0000256" key="3">
    <source>
        <dbReference type="ARBA" id="ARBA00022475"/>
    </source>
</evidence>
<keyword evidence="6 7" id="KW-0472">Membrane</keyword>
<dbReference type="InterPro" id="IPR010920">
    <property type="entry name" value="LSM_dom_sf"/>
</dbReference>
<comment type="caution">
    <text evidence="7">Lacks conserved residue(s) required for the propagation of feature annotation.</text>
</comment>
<dbReference type="GO" id="GO:0005886">
    <property type="term" value="C:plasma membrane"/>
    <property type="evidence" value="ECO:0007669"/>
    <property type="project" value="UniProtKB-SubCell"/>
</dbReference>
<dbReference type="PANTHER" id="PTHR30221">
    <property type="entry name" value="SMALL-CONDUCTANCE MECHANOSENSITIVE CHANNEL"/>
    <property type="match status" value="1"/>
</dbReference>
<dbReference type="Proteomes" id="UP000320547">
    <property type="component" value="Unassembled WGS sequence"/>
</dbReference>
<dbReference type="GO" id="GO:0008381">
    <property type="term" value="F:mechanosensitive monoatomic ion channel activity"/>
    <property type="evidence" value="ECO:0007669"/>
    <property type="project" value="InterPro"/>
</dbReference>
<proteinExistence type="inferred from homology"/>
<keyword evidence="3" id="KW-1003">Cell membrane</keyword>
<keyword evidence="13" id="KW-1185">Reference proteome</keyword>
<keyword evidence="7" id="KW-0813">Transport</keyword>
<dbReference type="Pfam" id="PF21082">
    <property type="entry name" value="MS_channel_3rd"/>
    <property type="match status" value="1"/>
</dbReference>
<feature type="domain" description="Mechanosensitive ion channel MscS" evidence="10">
    <location>
        <begin position="283"/>
        <end position="349"/>
    </location>
</feature>
<evidence type="ECO:0000256" key="7">
    <source>
        <dbReference type="RuleBase" id="RU369025"/>
    </source>
</evidence>
<dbReference type="SUPFAM" id="SSF82689">
    <property type="entry name" value="Mechanosensitive channel protein MscS (YggB), C-terminal domain"/>
    <property type="match status" value="1"/>
</dbReference>
<evidence type="ECO:0000259" key="11">
    <source>
        <dbReference type="Pfam" id="PF21082"/>
    </source>
</evidence>
<dbReference type="InterPro" id="IPR049278">
    <property type="entry name" value="MS_channel_C"/>
</dbReference>
<feature type="transmembrane region" description="Helical" evidence="7">
    <location>
        <begin position="195"/>
        <end position="217"/>
    </location>
</feature>
<dbReference type="SUPFAM" id="SSF82861">
    <property type="entry name" value="Mechanosensitive channel protein MscS (YggB), transmembrane region"/>
    <property type="match status" value="1"/>
</dbReference>
<evidence type="ECO:0000256" key="6">
    <source>
        <dbReference type="ARBA" id="ARBA00023136"/>
    </source>
</evidence>
<evidence type="ECO:0000313" key="13">
    <source>
        <dbReference type="Proteomes" id="UP000320547"/>
    </source>
</evidence>
<gene>
    <name evidence="12" type="ORF">JN10_0844</name>
</gene>
<dbReference type="AlphaFoldDB" id="A0A562UUH0"/>
<protein>
    <recommendedName>
        <fullName evidence="7">Small-conductance mechanosensitive channel</fullName>
    </recommendedName>
</protein>
<dbReference type="Pfam" id="PF00924">
    <property type="entry name" value="MS_channel_2nd"/>
    <property type="match status" value="1"/>
</dbReference>
<feature type="transmembrane region" description="Helical" evidence="7">
    <location>
        <begin position="263"/>
        <end position="281"/>
    </location>
</feature>
<evidence type="ECO:0000256" key="2">
    <source>
        <dbReference type="ARBA" id="ARBA00008017"/>
    </source>
</evidence>
<feature type="transmembrane region" description="Helical" evidence="7">
    <location>
        <begin position="238"/>
        <end position="257"/>
    </location>
</feature>
<dbReference type="InterPro" id="IPR006685">
    <property type="entry name" value="MscS_channel_2nd"/>
</dbReference>
<dbReference type="Gene3D" id="3.30.70.100">
    <property type="match status" value="1"/>
</dbReference>
<keyword evidence="5 7" id="KW-1133">Transmembrane helix</keyword>
<comment type="function">
    <text evidence="7">Mechanosensitive channel that participates in the regulation of osmotic pressure changes within the cell, opening in response to stretch forces in the membrane lipid bilayer, without the need for other proteins. Contributes to normal resistance to hypoosmotic shock. Forms an ion channel of 1.0 nanosiemens conductance with a slight preference for anions.</text>
</comment>
<dbReference type="InterPro" id="IPR011014">
    <property type="entry name" value="MscS_channel_TM-2"/>
</dbReference>
<feature type="region of interest" description="Disordered" evidence="8">
    <location>
        <begin position="35"/>
        <end position="62"/>
    </location>
</feature>
<dbReference type="EMBL" id="VLLK01000001">
    <property type="protein sequence ID" value="TWJ09217.1"/>
    <property type="molecule type" value="Genomic_DNA"/>
</dbReference>
<dbReference type="STRING" id="476157.GCA_001663155_02507"/>
<organism evidence="12 13">
    <name type="scientific">Altererythrobacter ishigakiensis</name>
    <dbReference type="NCBI Taxonomy" id="476157"/>
    <lineage>
        <taxon>Bacteria</taxon>
        <taxon>Pseudomonadati</taxon>
        <taxon>Pseudomonadota</taxon>
        <taxon>Alphaproteobacteria</taxon>
        <taxon>Sphingomonadales</taxon>
        <taxon>Erythrobacteraceae</taxon>
        <taxon>Altererythrobacter</taxon>
    </lineage>
</organism>
<keyword evidence="4 7" id="KW-0812">Transmembrane</keyword>
<evidence type="ECO:0000256" key="5">
    <source>
        <dbReference type="ARBA" id="ARBA00022989"/>
    </source>
</evidence>
<evidence type="ECO:0000313" key="12">
    <source>
        <dbReference type="EMBL" id="TWJ09217.1"/>
    </source>
</evidence>
<keyword evidence="7" id="KW-0407">Ion channel</keyword>
<evidence type="ECO:0000259" key="10">
    <source>
        <dbReference type="Pfam" id="PF00924"/>
    </source>
</evidence>
<keyword evidence="7" id="KW-0997">Cell inner membrane</keyword>